<gene>
    <name evidence="1" type="ORF">BP63_34</name>
</gene>
<keyword evidence="2" id="KW-1185">Reference proteome</keyword>
<dbReference type="EMBL" id="KM366099">
    <property type="protein sequence ID" value="AIT13855.1"/>
    <property type="molecule type" value="Genomic_DNA"/>
</dbReference>
<protein>
    <submittedName>
        <fullName evidence="1">Uncharacterized protein</fullName>
    </submittedName>
</protein>
<evidence type="ECO:0000313" key="2">
    <source>
        <dbReference type="Proteomes" id="UP000203504"/>
    </source>
</evidence>
<dbReference type="InterPro" id="IPR020351">
    <property type="entry name" value="Phage_TAC_9"/>
</dbReference>
<proteinExistence type="predicted"/>
<dbReference type="Proteomes" id="UP000203504">
    <property type="component" value="Segment"/>
</dbReference>
<dbReference type="GeneID" id="29124412"/>
<name>A0A140XG65_9CAUD</name>
<evidence type="ECO:0000313" key="1">
    <source>
        <dbReference type="EMBL" id="AIT13855.1"/>
    </source>
</evidence>
<sequence length="142" mass="15415">MTEPKSFDIDDVTYNMTLANALQAWTVLKKAGKLFKGIGNADIVGKDGKVDGKKAMLVLLDAVLENAGSDEMTAIEELIFRNTVVVVDGKPRKLSDCKDQHFNAHRSHIFGVLKEGLVYQFADFFKGNGLSGLAGLATPLTK</sequence>
<reference evidence="2" key="1">
    <citation type="submission" date="2014-08" db="EMBL/GenBank/DDBJ databases">
        <authorList>
            <person name="Mandeville R."/>
        </authorList>
    </citation>
    <scope>NUCLEOTIDE SEQUENCE [LARGE SCALE GENOMIC DNA]</scope>
</reference>
<dbReference type="Pfam" id="PF10876">
    <property type="entry name" value="Phage_TAC_9"/>
    <property type="match status" value="1"/>
</dbReference>
<dbReference type="KEGG" id="vg:29124412"/>
<dbReference type="RefSeq" id="YP_009302953.1">
    <property type="nucleotide sequence ID" value="NC_031250.1"/>
</dbReference>
<organism evidence="1 2">
    <name type="scientific">Salmonella phage BP63</name>
    <dbReference type="NCBI Taxonomy" id="1543205"/>
    <lineage>
        <taxon>Viruses</taxon>
        <taxon>Duplodnaviria</taxon>
        <taxon>Heunggongvirae</taxon>
        <taxon>Uroviricota</taxon>
        <taxon>Caudoviricetes</taxon>
        <taxon>Rosemountvirus</taxon>
        <taxon>Rosemountvirus BP63</taxon>
    </lineage>
</organism>
<dbReference type="OrthoDB" id="25713at10239"/>
<accession>A0A140XG65</accession>